<keyword evidence="2" id="KW-1185">Reference proteome</keyword>
<dbReference type="Proteomes" id="UP001642720">
    <property type="component" value="Unassembled WGS sequence"/>
</dbReference>
<accession>A0ABY2GRQ9</accession>
<dbReference type="GeneID" id="300581002"/>
<dbReference type="RefSeq" id="XP_073554839.1">
    <property type="nucleotide sequence ID" value="XM_073706552.1"/>
</dbReference>
<evidence type="ECO:0000313" key="1">
    <source>
        <dbReference type="EMBL" id="TFA98637.1"/>
    </source>
</evidence>
<proteinExistence type="predicted"/>
<organism evidence="1 2">
    <name type="scientific">Trichoderma ghanense</name>
    <dbReference type="NCBI Taxonomy" id="65468"/>
    <lineage>
        <taxon>Eukaryota</taxon>
        <taxon>Fungi</taxon>
        <taxon>Dikarya</taxon>
        <taxon>Ascomycota</taxon>
        <taxon>Pezizomycotina</taxon>
        <taxon>Sordariomycetes</taxon>
        <taxon>Hypocreomycetidae</taxon>
        <taxon>Hypocreales</taxon>
        <taxon>Hypocreaceae</taxon>
        <taxon>Trichoderma</taxon>
    </lineage>
</organism>
<dbReference type="EMBL" id="PPTA01000018">
    <property type="protein sequence ID" value="TFA98637.1"/>
    <property type="molecule type" value="Genomic_DNA"/>
</dbReference>
<comment type="caution">
    <text evidence="1">The sequence shown here is derived from an EMBL/GenBank/DDBJ whole genome shotgun (WGS) entry which is preliminary data.</text>
</comment>
<name>A0ABY2GRQ9_9HYPO</name>
<evidence type="ECO:0000313" key="2">
    <source>
        <dbReference type="Proteomes" id="UP001642720"/>
    </source>
</evidence>
<protein>
    <submittedName>
        <fullName evidence="1">Uncharacterized protein</fullName>
    </submittedName>
</protein>
<reference evidence="1 2" key="1">
    <citation type="submission" date="2018-01" db="EMBL/GenBank/DDBJ databases">
        <title>Genome characterization of the sugarcane-associated fungus Trichoderma ghanense CCMA-1212 and their application in lignocelulose bioconversion.</title>
        <authorList>
            <person name="Steindorff A.S."/>
            <person name="Mendes T.D."/>
            <person name="Vilela E.S.D."/>
            <person name="Rodrigues D.S."/>
            <person name="Formighieri E.F."/>
            <person name="Melo I.S."/>
            <person name="Favaro L.C.L."/>
        </authorList>
    </citation>
    <scope>NUCLEOTIDE SEQUENCE [LARGE SCALE GENOMIC DNA]</scope>
    <source>
        <strain evidence="1 2">CCMA-1212</strain>
    </source>
</reference>
<sequence>MRCDARSAARDEWAVETNAFSVDPVRGPTAAAQELEISCGPWAGDAEAGRGGFWRKRGSGVGLGIAGAQREAVLR</sequence>
<gene>
    <name evidence="1" type="ORF">CCMA1212_009469</name>
</gene>